<dbReference type="PRINTS" id="PR00599">
    <property type="entry name" value="MAPEPTIDASE"/>
</dbReference>
<feature type="binding site" evidence="5">
    <location>
        <position position="165"/>
    </location>
    <ligand>
        <name>a divalent metal cation</name>
        <dbReference type="ChEBI" id="CHEBI:60240"/>
        <label>2</label>
        <note>catalytic</note>
    </ligand>
</feature>
<dbReference type="EMBL" id="LR787750">
    <property type="protein sequence ID" value="CAB3263612.1"/>
    <property type="molecule type" value="mRNA"/>
</dbReference>
<dbReference type="EC" id="3.4.11.18" evidence="6"/>
<dbReference type="PANTHER" id="PTHR43330">
    <property type="entry name" value="METHIONINE AMINOPEPTIDASE"/>
    <property type="match status" value="1"/>
</dbReference>
<feature type="binding site" evidence="5">
    <location>
        <position position="235"/>
    </location>
    <ligand>
        <name>substrate</name>
    </ligand>
</feature>
<gene>
    <name evidence="8" type="primary">Map1d</name>
</gene>
<evidence type="ECO:0000256" key="3">
    <source>
        <dbReference type="ARBA" id="ARBA00022723"/>
    </source>
</evidence>
<reference evidence="8" key="1">
    <citation type="submission" date="2020-04" db="EMBL/GenBank/DDBJ databases">
        <authorList>
            <person name="Neveu A P."/>
        </authorList>
    </citation>
    <scope>NUCLEOTIDE SEQUENCE</scope>
    <source>
        <tissue evidence="8">Whole embryo</tissue>
    </source>
</reference>
<comment type="function">
    <text evidence="6">Cotranslationally removes the N-terminal methionine from nascent proteins. The N-terminal methionine is often cleaved when the second residue in the primary sequence is small and uncharged (Met-Ala-, Cys, Gly, Pro, Ser, Thr, or Val).</text>
</comment>
<evidence type="ECO:0000256" key="2">
    <source>
        <dbReference type="ARBA" id="ARBA00022670"/>
    </source>
</evidence>
<keyword evidence="1 5" id="KW-0031">Aminopeptidase</keyword>
<feature type="binding site" evidence="5">
    <location>
        <position position="137"/>
    </location>
    <ligand>
        <name>substrate</name>
    </ligand>
</feature>
<protein>
    <recommendedName>
        <fullName evidence="6">Methionine aminopeptidase</fullName>
        <ecNumber evidence="6">3.4.11.18</ecNumber>
    </recommendedName>
</protein>
<proteinExistence type="evidence at transcript level"/>
<sequence length="305" mass="33298">MTSSMKIWSRLVKFTSAIADTTNKRIVQQGAVSKDTYLVPPHIRKPDYSHKSMLLTRLSSSIELKNKEQIKQLKDACVIAKNILAKAKLMVEPGVTTEHINGVVHSEIIKCGAFPSPLSYKGFPKSCCTSVNNVVCHGIPDDRPLLNGDIINIDITVFVNACHGDTSDTFAVGKIDKRAHKLILSTQHCLKLGIQACVPGNNFSKIGCAIEKFANSRGFSVCKEFVGHGIGSYFHGPPNVLHTTNSSNLLMKPGMAFTIEPILMEGSNQIKRLSDGWTIVSKDNLRSAQAEHTVLITDTGVEILT</sequence>
<dbReference type="InterPro" id="IPR001714">
    <property type="entry name" value="Pept_M24_MAP"/>
</dbReference>
<evidence type="ECO:0000259" key="7">
    <source>
        <dbReference type="Pfam" id="PF00557"/>
    </source>
</evidence>
<comment type="catalytic activity">
    <reaction evidence="5 6">
        <text>Release of N-terminal amino acids, preferentially methionine, from peptides and arylamides.</text>
        <dbReference type="EC" id="3.4.11.18"/>
    </reaction>
</comment>
<organism evidence="8">
    <name type="scientific">Phallusia mammillata</name>
    <dbReference type="NCBI Taxonomy" id="59560"/>
    <lineage>
        <taxon>Eukaryota</taxon>
        <taxon>Metazoa</taxon>
        <taxon>Chordata</taxon>
        <taxon>Tunicata</taxon>
        <taxon>Ascidiacea</taxon>
        <taxon>Phlebobranchia</taxon>
        <taxon>Ascidiidae</taxon>
        <taxon>Phallusia</taxon>
    </lineage>
</organism>
<feature type="domain" description="Peptidase M24" evidence="7">
    <location>
        <begin position="72"/>
        <end position="298"/>
    </location>
</feature>
<dbReference type="PANTHER" id="PTHR43330:SF8">
    <property type="entry name" value="METHIONINE AMINOPEPTIDASE 1D, MITOCHONDRIAL"/>
    <property type="match status" value="1"/>
</dbReference>
<dbReference type="HAMAP" id="MF_01974">
    <property type="entry name" value="MetAP_1"/>
    <property type="match status" value="1"/>
</dbReference>
<comment type="cofactor">
    <cofactor evidence="5">
        <name>Co(2+)</name>
        <dbReference type="ChEBI" id="CHEBI:48828"/>
    </cofactor>
    <cofactor evidence="5">
        <name>Zn(2+)</name>
        <dbReference type="ChEBI" id="CHEBI:29105"/>
    </cofactor>
    <cofactor evidence="5">
        <name>Mn(2+)</name>
        <dbReference type="ChEBI" id="CHEBI:29035"/>
    </cofactor>
    <cofactor evidence="5">
        <name>Fe(2+)</name>
        <dbReference type="ChEBI" id="CHEBI:29033"/>
    </cofactor>
    <text evidence="5">Binds 2 divalent metal cations per subunit. Has a high-affinity and a low affinity metal-binding site. The true nature of the physiological cofactor is under debate. The enzyme is active with cobalt, zinc, manganese or divalent iron ions. Most likely, methionine aminopeptidases function as mononuclear Fe(2+)-metalloproteases under physiological conditions, and the catalytically relevant metal-binding site has been assigned to the histidine-containing high-affinity site.</text>
</comment>
<dbReference type="CDD" id="cd01086">
    <property type="entry name" value="MetAP1"/>
    <property type="match status" value="1"/>
</dbReference>
<feature type="binding site" evidence="5">
    <location>
        <position position="228"/>
    </location>
    <ligand>
        <name>a divalent metal cation</name>
        <dbReference type="ChEBI" id="CHEBI:60240"/>
        <label>2</label>
        <note>catalytic</note>
    </ligand>
</feature>
<feature type="binding site" evidence="5">
    <location>
        <position position="154"/>
    </location>
    <ligand>
        <name>a divalent metal cation</name>
        <dbReference type="ChEBI" id="CHEBI:60240"/>
        <label>1</label>
    </ligand>
</feature>
<dbReference type="GO" id="GO:0070006">
    <property type="term" value="F:metalloaminopeptidase activity"/>
    <property type="evidence" value="ECO:0007669"/>
    <property type="project" value="UniProtKB-UniRule"/>
</dbReference>
<evidence type="ECO:0000256" key="1">
    <source>
        <dbReference type="ARBA" id="ARBA00022438"/>
    </source>
</evidence>
<dbReference type="InterPro" id="IPR000994">
    <property type="entry name" value="Pept_M24"/>
</dbReference>
<name>A0A6F9DJK7_9ASCI</name>
<dbReference type="GO" id="GO:0006508">
    <property type="term" value="P:proteolysis"/>
    <property type="evidence" value="ECO:0007669"/>
    <property type="project" value="UniProtKB-KW"/>
</dbReference>
<evidence type="ECO:0000256" key="4">
    <source>
        <dbReference type="ARBA" id="ARBA00022801"/>
    </source>
</evidence>
<feature type="binding site" evidence="5">
    <location>
        <position position="260"/>
    </location>
    <ligand>
        <name>a divalent metal cation</name>
        <dbReference type="ChEBI" id="CHEBI:60240"/>
        <label>2</label>
        <note>catalytic</note>
    </ligand>
</feature>
<dbReference type="NCBIfam" id="TIGR00500">
    <property type="entry name" value="met_pdase_I"/>
    <property type="match status" value="1"/>
</dbReference>
<dbReference type="GO" id="GO:0004239">
    <property type="term" value="F:initiator methionyl aminopeptidase activity"/>
    <property type="evidence" value="ECO:0007669"/>
    <property type="project" value="UniProtKB-UniRule"/>
</dbReference>
<dbReference type="InterPro" id="IPR036005">
    <property type="entry name" value="Creatinase/aminopeptidase-like"/>
</dbReference>
<feature type="binding site" evidence="5">
    <location>
        <position position="291"/>
    </location>
    <ligand>
        <name>a divalent metal cation</name>
        <dbReference type="ChEBI" id="CHEBI:60240"/>
        <label>2</label>
        <note>catalytic</note>
    </ligand>
</feature>
<accession>A0A6F9DJK7</accession>
<evidence type="ECO:0000256" key="6">
    <source>
        <dbReference type="RuleBase" id="RU003653"/>
    </source>
</evidence>
<comment type="similarity">
    <text evidence="5">Belongs to the peptidase M24A family. Methionine aminopeptidase type 1 subfamily.</text>
</comment>
<dbReference type="InterPro" id="IPR002467">
    <property type="entry name" value="Pept_M24A_MAP1"/>
</dbReference>
<dbReference type="AlphaFoldDB" id="A0A6F9DJK7"/>
<dbReference type="GO" id="GO:0046872">
    <property type="term" value="F:metal ion binding"/>
    <property type="evidence" value="ECO:0007669"/>
    <property type="project" value="UniProtKB-UniRule"/>
</dbReference>
<keyword evidence="2 5" id="KW-0645">Protease</keyword>
<feature type="binding site" evidence="5">
    <location>
        <position position="291"/>
    </location>
    <ligand>
        <name>a divalent metal cation</name>
        <dbReference type="ChEBI" id="CHEBI:60240"/>
        <label>1</label>
    </ligand>
</feature>
<dbReference type="Gene3D" id="3.90.230.10">
    <property type="entry name" value="Creatinase/methionine aminopeptidase superfamily"/>
    <property type="match status" value="1"/>
</dbReference>
<dbReference type="Pfam" id="PF00557">
    <property type="entry name" value="Peptidase_M24"/>
    <property type="match status" value="1"/>
</dbReference>
<evidence type="ECO:0000313" key="8">
    <source>
        <dbReference type="EMBL" id="CAB3263612.1"/>
    </source>
</evidence>
<keyword evidence="4 5" id="KW-0378">Hydrolase</keyword>
<dbReference type="SUPFAM" id="SSF55920">
    <property type="entry name" value="Creatinase/aminopeptidase"/>
    <property type="match status" value="1"/>
</dbReference>
<keyword evidence="3 5" id="KW-0479">Metal-binding</keyword>
<evidence type="ECO:0000256" key="5">
    <source>
        <dbReference type="HAMAP-Rule" id="MF_03174"/>
    </source>
</evidence>
<feature type="binding site" evidence="5">
    <location>
        <position position="165"/>
    </location>
    <ligand>
        <name>a divalent metal cation</name>
        <dbReference type="ChEBI" id="CHEBI:60240"/>
        <label>1</label>
    </ligand>
</feature>